<comment type="similarity">
    <text evidence="5">Belongs to the PRA1 family.</text>
</comment>
<dbReference type="VEuPathDB" id="TriTrypDB:TcCLB.509213.50"/>
<dbReference type="VEuPathDB" id="TriTrypDB:TcG_01190"/>
<dbReference type="GO" id="GO:0016020">
    <property type="term" value="C:membrane"/>
    <property type="evidence" value="ECO:0007669"/>
    <property type="project" value="UniProtKB-SubCell"/>
</dbReference>
<feature type="transmembrane region" description="Helical" evidence="5">
    <location>
        <begin position="175"/>
        <end position="193"/>
    </location>
</feature>
<sequence>MMPNVPPQRSNMAFVDGTADAVEVGVNVPVGTAVPSSLIGKLQYYYTYAVNGGRRQLAMVRPWKEFFDRECFLPPSGLSESLSRLNRNINHYYHNYMIMAMLCSSYVLLLNPAFSLCVALTLAMWWFVGTKRVEALETNSNHFIVLNRKITFSQAYLFIAIFAGISFFITNGSSVVFWLVLSSVGVVVVHAVLRKPQIEEQPFSFV</sequence>
<dbReference type="VEuPathDB" id="TriTrypDB:TcCL_NonESM03378"/>
<reference evidence="8 9" key="1">
    <citation type="journal article" date="2018" name="Microb. Genom.">
        <title>Expanding an expanded genome: long-read sequencing of Trypanosoma cruzi.</title>
        <authorList>
            <person name="Berna L."/>
            <person name="Rodriguez M."/>
            <person name="Chiribao M.L."/>
            <person name="Parodi-Talice A."/>
            <person name="Pita S."/>
            <person name="Rijo G."/>
            <person name="Alvarez-Valin F."/>
            <person name="Robello C."/>
        </authorList>
    </citation>
    <scope>NUCLEOTIDE SEQUENCE [LARGE SCALE GENOMIC DNA]</scope>
    <source>
        <strain evidence="6 9">Dm28c</strain>
        <strain evidence="7 8">TCC</strain>
    </source>
</reference>
<dbReference type="VEuPathDB" id="TriTrypDB:ECC02_008080"/>
<dbReference type="VEuPathDB" id="TriTrypDB:Tc_MARK_8634"/>
<feature type="transmembrane region" description="Helical" evidence="5">
    <location>
        <begin position="96"/>
        <end position="129"/>
    </location>
</feature>
<dbReference type="Pfam" id="PF03208">
    <property type="entry name" value="PRA1"/>
    <property type="match status" value="1"/>
</dbReference>
<proteinExistence type="inferred from homology"/>
<evidence type="ECO:0000313" key="7">
    <source>
        <dbReference type="EMBL" id="PWV20045.1"/>
    </source>
</evidence>
<dbReference type="PANTHER" id="PTHR19317">
    <property type="entry name" value="PRENYLATED RAB ACCEPTOR 1-RELATED"/>
    <property type="match status" value="1"/>
</dbReference>
<comment type="caution">
    <text evidence="6">The sequence shown here is derived from an EMBL/GenBank/DDBJ whole genome shotgun (WGS) entry which is preliminary data.</text>
</comment>
<evidence type="ECO:0000313" key="8">
    <source>
        <dbReference type="Proteomes" id="UP000246078"/>
    </source>
</evidence>
<dbReference type="VEuPathDB" id="TriTrypDB:C3747_7g543"/>
<evidence type="ECO:0000256" key="5">
    <source>
        <dbReference type="RuleBase" id="RU363107"/>
    </source>
</evidence>
<dbReference type="VEuPathDB" id="TriTrypDB:BCY84_16284"/>
<dbReference type="OrthoDB" id="63113at2759"/>
<dbReference type="EMBL" id="PRFA01000013">
    <property type="protein sequence ID" value="PWU98001.1"/>
    <property type="molecule type" value="Genomic_DNA"/>
</dbReference>
<keyword evidence="4 5" id="KW-0472">Membrane</keyword>
<evidence type="ECO:0000256" key="4">
    <source>
        <dbReference type="ARBA" id="ARBA00023136"/>
    </source>
</evidence>
<dbReference type="VEuPathDB" id="TriTrypDB:TcYC6_0078760"/>
<organism evidence="6 9">
    <name type="scientific">Trypanosoma cruzi</name>
    <dbReference type="NCBI Taxonomy" id="5693"/>
    <lineage>
        <taxon>Eukaryota</taxon>
        <taxon>Discoba</taxon>
        <taxon>Euglenozoa</taxon>
        <taxon>Kinetoplastea</taxon>
        <taxon>Metakinetoplastina</taxon>
        <taxon>Trypanosomatida</taxon>
        <taxon>Trypanosomatidae</taxon>
        <taxon>Trypanosoma</taxon>
        <taxon>Schizotrypanum</taxon>
    </lineage>
</organism>
<name>A0A2V2VNT5_TRYCR</name>
<evidence type="ECO:0000256" key="1">
    <source>
        <dbReference type="ARBA" id="ARBA00004141"/>
    </source>
</evidence>
<accession>A0A2V2VNT5</accession>
<gene>
    <name evidence="7" type="ORF">C3747_7g543</name>
    <name evidence="6" type="ORF">C4B63_13g345</name>
</gene>
<dbReference type="AlphaFoldDB" id="A0A2V2VNT5"/>
<dbReference type="Proteomes" id="UP000246078">
    <property type="component" value="Unassembled WGS sequence"/>
</dbReference>
<dbReference type="VEuPathDB" id="TriTrypDB:TcCLB.510257.20"/>
<protein>
    <recommendedName>
        <fullName evidence="5">PRA1 family protein</fullName>
    </recommendedName>
</protein>
<dbReference type="VEuPathDB" id="TriTrypDB:TCSYLVIO_001039"/>
<dbReference type="PANTHER" id="PTHR19317:SF47">
    <property type="entry name" value="PRA1 FAMILY PROTEIN"/>
    <property type="match status" value="1"/>
</dbReference>
<dbReference type="EMBL" id="PRFC01000007">
    <property type="protein sequence ID" value="PWV20045.1"/>
    <property type="molecule type" value="Genomic_DNA"/>
</dbReference>
<keyword evidence="2 5" id="KW-0812">Transmembrane</keyword>
<evidence type="ECO:0000256" key="2">
    <source>
        <dbReference type="ARBA" id="ARBA00022692"/>
    </source>
</evidence>
<evidence type="ECO:0000256" key="3">
    <source>
        <dbReference type="ARBA" id="ARBA00022989"/>
    </source>
</evidence>
<evidence type="ECO:0000313" key="9">
    <source>
        <dbReference type="Proteomes" id="UP000246121"/>
    </source>
</evidence>
<dbReference type="Proteomes" id="UP000246121">
    <property type="component" value="Unassembled WGS sequence"/>
</dbReference>
<keyword evidence="3 5" id="KW-1133">Transmembrane helix</keyword>
<dbReference type="InterPro" id="IPR004895">
    <property type="entry name" value="Prenylated_rab_accept_PRA1"/>
</dbReference>
<dbReference type="VEuPathDB" id="TriTrypDB:C4B63_13g345"/>
<dbReference type="GO" id="GO:0005794">
    <property type="term" value="C:Golgi apparatus"/>
    <property type="evidence" value="ECO:0007669"/>
    <property type="project" value="TreeGrafter"/>
</dbReference>
<dbReference type="VEuPathDB" id="TriTrypDB:TcBrA4_0005000"/>
<comment type="subcellular location">
    <subcellularLocation>
        <location evidence="1 5">Membrane</location>
        <topology evidence="1 5">Multi-pass membrane protein</topology>
    </subcellularLocation>
</comment>
<dbReference type="OMA" id="FHQIEPA"/>
<evidence type="ECO:0000313" key="6">
    <source>
        <dbReference type="EMBL" id="PWU98001.1"/>
    </source>
</evidence>
<feature type="transmembrane region" description="Helical" evidence="5">
    <location>
        <begin position="150"/>
        <end position="169"/>
    </location>
</feature>